<evidence type="ECO:0000256" key="2">
    <source>
        <dbReference type="ARBA" id="ARBA00022525"/>
    </source>
</evidence>
<evidence type="ECO:0000256" key="5">
    <source>
        <dbReference type="ARBA" id="ARBA00023157"/>
    </source>
</evidence>
<dbReference type="InterPro" id="IPR011489">
    <property type="entry name" value="EMI_domain"/>
</dbReference>
<accession>A0ABD1KVV3</accession>
<dbReference type="InterPro" id="IPR050392">
    <property type="entry name" value="Collagen/C1q_domain"/>
</dbReference>
<sequence length="1051" mass="114436">MLLTAPQACLLVLSSVLALTTALGTPYHVFKSQPGPPHHGGKAMGRHKNHCAYVVEKSISFTMQDGVAPYVKAEYNKCSWGQKCPALMYRLFYKPLFKVAYKTVTELEWRCCPGFSGFGCKIGPMHKGPMPVHKGPMPVYKGPMPVHKGPMPVHKGPMPVHKGPMPFYKGPMPMQKGPMPMYKGPMPVYKGPMPPFKGPMPPFKGPMPPFKGPMPPFKGPMPPFKGVKPQPPNKGQQWGQSPVNPRPQSNFGQDVGSYPNPSYPSISDHQDPSAGHPDDSPDHHDSSPEHQDPTMDHHDPTLDHHDPTLDHQDPSFDHHDPSLDHHEPSLDHLDPPLDHHDPSLDHHDPSADPLNPIPDHNAAPGPHPITVNVEAEVLAEEQSPSVDSHPNYDQDLDGVTVERLDRMEDDVQRLSRSLETLRGTVTGLEDSLRASLREDANRMLSALLSAAPAAGPQPALVSRDSSVGFGDLPGVAPDREGLDGMQYPGLSELVGKVAELRTELRAKATELEELRGTVLGHDSALQRLNNGTHALAGNPLPPDAQSTMETMVDGKLSGARTAILGGFERRVEAAESRCEERVGEVRRQCQKDLLDGEGQLEEALDNSVDDLRKQLADLQAQLQSLSSPEDGCCHAVSGLTERVVMLEQSIDGLNQSQKHLKTELGGHKDHVEGMLEGRLGYVESKLDVTIANPQGGPRGGSSTTLESRMEEKLKALEERLFTAVEELGNATAPALLEGQVVPTLETEVESLRKRMAVDVDRVQRQLTSLELLCSSSCVPVPTLEGTTNVQVTNEHTTCVDNHTKILDQQTEWLNRLNATMALVLQKMAEREVSEAGGLHGEVTLLKVSVRSVNRTLLGLRNSLGTVAQEVMRANATWQDREERLAQQVKGVVQLVGKQASMLSSGEKRLGRLKGELQELRRRLAGELQGCRSAALGVQKEVTEVGGRVARVEGQCGGLSHLAEELERIRGELEGHSDGYLAQFNSTLASHSLQLSELRDGLRNCTGTAAVAKALGDFHIAPTREASERVTEAAAEPRGDQFAAPVQPKTLH</sequence>
<gene>
    <name evidence="10" type="ORF">ACEWY4_000163</name>
</gene>
<dbReference type="Gene3D" id="1.10.287.1490">
    <property type="match status" value="1"/>
</dbReference>
<proteinExistence type="predicted"/>
<evidence type="ECO:0000313" key="11">
    <source>
        <dbReference type="Proteomes" id="UP001591681"/>
    </source>
</evidence>
<keyword evidence="4 8" id="KW-0732">Signal</keyword>
<protein>
    <recommendedName>
        <fullName evidence="9">EMI domain-containing protein</fullName>
    </recommendedName>
</protein>
<feature type="compositionally biased region" description="Polar residues" evidence="7">
    <location>
        <begin position="233"/>
        <end position="252"/>
    </location>
</feature>
<dbReference type="PANTHER" id="PTHR15427">
    <property type="entry name" value="EMILIN ELASTIN MICROFIBRIL INTERFACE-LOCATED PROTEIN ELASTIN MICROFIBRIL INTERFACER"/>
    <property type="match status" value="1"/>
</dbReference>
<dbReference type="AlphaFoldDB" id="A0ABD1KVV3"/>
<feature type="chain" id="PRO_5044808609" description="EMI domain-containing protein" evidence="8">
    <location>
        <begin position="25"/>
        <end position="1051"/>
    </location>
</feature>
<keyword evidence="11" id="KW-1185">Reference proteome</keyword>
<evidence type="ECO:0000256" key="6">
    <source>
        <dbReference type="SAM" id="Coils"/>
    </source>
</evidence>
<feature type="domain" description="EMI" evidence="9">
    <location>
        <begin position="47"/>
        <end position="122"/>
    </location>
</feature>
<evidence type="ECO:0000259" key="9">
    <source>
        <dbReference type="PROSITE" id="PS51041"/>
    </source>
</evidence>
<dbReference type="Pfam" id="PF07546">
    <property type="entry name" value="EMI"/>
    <property type="match status" value="1"/>
</dbReference>
<evidence type="ECO:0000256" key="1">
    <source>
        <dbReference type="ARBA" id="ARBA00004498"/>
    </source>
</evidence>
<name>A0ABD1KVV3_9TELE</name>
<dbReference type="PANTHER" id="PTHR15427:SF2">
    <property type="entry name" value="EMILIN-3"/>
    <property type="match status" value="1"/>
</dbReference>
<reference evidence="10 11" key="1">
    <citation type="submission" date="2024-09" db="EMBL/GenBank/DDBJ databases">
        <title>A chromosome-level genome assembly of Gray's grenadier anchovy, Coilia grayii.</title>
        <authorList>
            <person name="Fu Z."/>
        </authorList>
    </citation>
    <scope>NUCLEOTIDE SEQUENCE [LARGE SCALE GENOMIC DNA]</scope>
    <source>
        <strain evidence="10">G4</strain>
        <tissue evidence="10">Muscle</tissue>
    </source>
</reference>
<feature type="compositionally biased region" description="Basic and acidic residues" evidence="7">
    <location>
        <begin position="268"/>
        <end position="350"/>
    </location>
</feature>
<comment type="subcellular location">
    <subcellularLocation>
        <location evidence="1">Secreted</location>
        <location evidence="1">Extracellular space</location>
        <location evidence="1">Extracellular matrix</location>
    </subcellularLocation>
</comment>
<keyword evidence="6" id="KW-0175">Coiled coil</keyword>
<evidence type="ECO:0000256" key="3">
    <source>
        <dbReference type="ARBA" id="ARBA00022530"/>
    </source>
</evidence>
<dbReference type="GO" id="GO:0005576">
    <property type="term" value="C:extracellular region"/>
    <property type="evidence" value="ECO:0007669"/>
    <property type="project" value="UniProtKB-SubCell"/>
</dbReference>
<evidence type="ECO:0000256" key="4">
    <source>
        <dbReference type="ARBA" id="ARBA00022729"/>
    </source>
</evidence>
<keyword evidence="3" id="KW-0272">Extracellular matrix</keyword>
<feature type="compositionally biased region" description="Pro residues" evidence="7">
    <location>
        <begin position="206"/>
        <end position="223"/>
    </location>
</feature>
<organism evidence="10 11">
    <name type="scientific">Coilia grayii</name>
    <name type="common">Gray's grenadier anchovy</name>
    <dbReference type="NCBI Taxonomy" id="363190"/>
    <lineage>
        <taxon>Eukaryota</taxon>
        <taxon>Metazoa</taxon>
        <taxon>Chordata</taxon>
        <taxon>Craniata</taxon>
        <taxon>Vertebrata</taxon>
        <taxon>Euteleostomi</taxon>
        <taxon>Actinopterygii</taxon>
        <taxon>Neopterygii</taxon>
        <taxon>Teleostei</taxon>
        <taxon>Clupei</taxon>
        <taxon>Clupeiformes</taxon>
        <taxon>Clupeoidei</taxon>
        <taxon>Engraulidae</taxon>
        <taxon>Coilinae</taxon>
        <taxon>Coilia</taxon>
    </lineage>
</organism>
<feature type="region of interest" description="Disordered" evidence="7">
    <location>
        <begin position="206"/>
        <end position="368"/>
    </location>
</feature>
<keyword evidence="5" id="KW-1015">Disulfide bond</keyword>
<dbReference type="Proteomes" id="UP001591681">
    <property type="component" value="Unassembled WGS sequence"/>
</dbReference>
<comment type="caution">
    <text evidence="10">The sequence shown here is derived from an EMBL/GenBank/DDBJ whole genome shotgun (WGS) entry which is preliminary data.</text>
</comment>
<dbReference type="EMBL" id="JBHFQA010000001">
    <property type="protein sequence ID" value="KAL2103295.1"/>
    <property type="molecule type" value="Genomic_DNA"/>
</dbReference>
<evidence type="ECO:0000256" key="8">
    <source>
        <dbReference type="SAM" id="SignalP"/>
    </source>
</evidence>
<feature type="coiled-coil region" evidence="6">
    <location>
        <begin position="601"/>
        <end position="628"/>
    </location>
</feature>
<keyword evidence="2" id="KW-0964">Secreted</keyword>
<dbReference type="PROSITE" id="PS51041">
    <property type="entry name" value="EMI"/>
    <property type="match status" value="1"/>
</dbReference>
<evidence type="ECO:0000256" key="7">
    <source>
        <dbReference type="SAM" id="MobiDB-lite"/>
    </source>
</evidence>
<evidence type="ECO:0000313" key="10">
    <source>
        <dbReference type="EMBL" id="KAL2103295.1"/>
    </source>
</evidence>
<feature type="signal peptide" evidence="8">
    <location>
        <begin position="1"/>
        <end position="24"/>
    </location>
</feature>